<feature type="transmembrane region" description="Helical" evidence="8">
    <location>
        <begin position="292"/>
        <end position="315"/>
    </location>
</feature>
<feature type="transmembrane region" description="Helical" evidence="8">
    <location>
        <begin position="159"/>
        <end position="187"/>
    </location>
</feature>
<dbReference type="InterPro" id="IPR036259">
    <property type="entry name" value="MFS_trans_sf"/>
</dbReference>
<dbReference type="PANTHER" id="PTHR42718">
    <property type="entry name" value="MAJOR FACILITATOR SUPERFAMILY MULTIDRUG TRANSPORTER MFSC"/>
    <property type="match status" value="1"/>
</dbReference>
<feature type="compositionally biased region" description="Gly residues" evidence="7">
    <location>
        <begin position="510"/>
        <end position="552"/>
    </location>
</feature>
<dbReference type="PANTHER" id="PTHR42718:SF39">
    <property type="entry name" value="ACTINORHODIN TRANSPORTER-RELATED"/>
    <property type="match status" value="1"/>
</dbReference>
<evidence type="ECO:0000313" key="9">
    <source>
        <dbReference type="EMBL" id="MFC6885494.1"/>
    </source>
</evidence>
<feature type="transmembrane region" description="Helical" evidence="8">
    <location>
        <begin position="124"/>
        <end position="147"/>
    </location>
</feature>
<evidence type="ECO:0000313" key="10">
    <source>
        <dbReference type="Proteomes" id="UP001596380"/>
    </source>
</evidence>
<dbReference type="Proteomes" id="UP001596380">
    <property type="component" value="Unassembled WGS sequence"/>
</dbReference>
<keyword evidence="2" id="KW-0813">Transport</keyword>
<dbReference type="EMBL" id="JBHSXS010000038">
    <property type="protein sequence ID" value="MFC6885494.1"/>
    <property type="molecule type" value="Genomic_DNA"/>
</dbReference>
<protein>
    <submittedName>
        <fullName evidence="9">MFS transporter</fullName>
    </submittedName>
</protein>
<name>A0ABW2CUS0_9ACTN</name>
<evidence type="ECO:0000256" key="2">
    <source>
        <dbReference type="ARBA" id="ARBA00022448"/>
    </source>
</evidence>
<feature type="transmembrane region" description="Helical" evidence="8">
    <location>
        <begin position="380"/>
        <end position="401"/>
    </location>
</feature>
<dbReference type="Gene3D" id="1.20.1250.20">
    <property type="entry name" value="MFS general substrate transporter like domains"/>
    <property type="match status" value="1"/>
</dbReference>
<dbReference type="NCBIfam" id="TIGR00711">
    <property type="entry name" value="efflux_EmrB"/>
    <property type="match status" value="1"/>
</dbReference>
<feature type="transmembrane region" description="Helical" evidence="8">
    <location>
        <begin position="35"/>
        <end position="57"/>
    </location>
</feature>
<evidence type="ECO:0000256" key="7">
    <source>
        <dbReference type="SAM" id="MobiDB-lite"/>
    </source>
</evidence>
<feature type="transmembrane region" description="Helical" evidence="8">
    <location>
        <begin position="69"/>
        <end position="88"/>
    </location>
</feature>
<evidence type="ECO:0000256" key="4">
    <source>
        <dbReference type="ARBA" id="ARBA00022692"/>
    </source>
</evidence>
<feature type="transmembrane region" description="Helical" evidence="8">
    <location>
        <begin position="430"/>
        <end position="449"/>
    </location>
</feature>
<feature type="compositionally biased region" description="Basic and acidic residues" evidence="7">
    <location>
        <begin position="494"/>
        <end position="508"/>
    </location>
</feature>
<dbReference type="InterPro" id="IPR011701">
    <property type="entry name" value="MFS"/>
</dbReference>
<dbReference type="InterPro" id="IPR005829">
    <property type="entry name" value="Sugar_transporter_CS"/>
</dbReference>
<feature type="transmembrane region" description="Helical" evidence="8">
    <location>
        <begin position="251"/>
        <end position="271"/>
    </location>
</feature>
<evidence type="ECO:0000256" key="8">
    <source>
        <dbReference type="SAM" id="Phobius"/>
    </source>
</evidence>
<keyword evidence="5 8" id="KW-1133">Transmembrane helix</keyword>
<keyword evidence="3" id="KW-1003">Cell membrane</keyword>
<sequence>MTGDQAEKTSHMRSEADPASGRGGEALTGRRRWQAVSVCLVAAFMTLLDVSIVNVALPSIREGLHASEAGLQWILSGYALTFGLVLVPSGRLGDARSRRAVFMAGLALFTLASAAAGLSPTIGFLIGARLVQGVAGGVLNPQVAGLIQQLFQGAERGKAFGALGATIGIATAAGPLLGGGLIALAGPDEGWRWVFYVNIPVGILALLLAWRLLPAPVYGEKQGLDPLGVLLLGAGVVSVMLPFVQEQQWHGWAKWLLVLFGAALLALFVAWERRAKAPLVNLALFRKRSYALGAAIALLYFAGFTAVFFIFTLYLQNGLHYSALAAGLSITPFAVGSGVAAAVGGRIVARYGRPLVAIGLALVAVGLGAAWTAVELEPGSGVAWATAAPLLLAGLGSGLVISPNQTITLSEVPSAEGGSAAGVLQTGQRVGTAVGIAAVGAVFFATVAGTHGDWATAFRHGLIVILAFVLAALAAAIYDLTTGNASRASRGGKGGHEARDGRGAHADRTGSGGNGAHAAGGGKGAHAAGGGKGAHGASGGKGAHAADGGKGAHGASDGKGAHGASDGKGAHAADGGHRGHAGRDGQGAHAARGSHGRRHGR</sequence>
<feature type="transmembrane region" description="Helical" evidence="8">
    <location>
        <begin position="461"/>
        <end position="480"/>
    </location>
</feature>
<reference evidence="10" key="1">
    <citation type="journal article" date="2019" name="Int. J. Syst. Evol. Microbiol.">
        <title>The Global Catalogue of Microorganisms (GCM) 10K type strain sequencing project: providing services to taxonomists for standard genome sequencing and annotation.</title>
        <authorList>
            <consortium name="The Broad Institute Genomics Platform"/>
            <consortium name="The Broad Institute Genome Sequencing Center for Infectious Disease"/>
            <person name="Wu L."/>
            <person name="Ma J."/>
        </authorList>
    </citation>
    <scope>NUCLEOTIDE SEQUENCE [LARGE SCALE GENOMIC DNA]</scope>
    <source>
        <strain evidence="10">JCM 3369</strain>
    </source>
</reference>
<keyword evidence="4 8" id="KW-0812">Transmembrane</keyword>
<feature type="compositionally biased region" description="Basic and acidic residues" evidence="7">
    <location>
        <begin position="568"/>
        <end position="583"/>
    </location>
</feature>
<feature type="compositionally biased region" description="Basic and acidic residues" evidence="7">
    <location>
        <begin position="1"/>
        <end position="16"/>
    </location>
</feature>
<feature type="compositionally biased region" description="Basic residues" evidence="7">
    <location>
        <begin position="592"/>
        <end position="601"/>
    </location>
</feature>
<comment type="caution">
    <text evidence="9">The sequence shown here is derived from an EMBL/GenBank/DDBJ whole genome shotgun (WGS) entry which is preliminary data.</text>
</comment>
<evidence type="ECO:0000256" key="6">
    <source>
        <dbReference type="ARBA" id="ARBA00023136"/>
    </source>
</evidence>
<feature type="transmembrane region" description="Helical" evidence="8">
    <location>
        <begin position="225"/>
        <end position="245"/>
    </location>
</feature>
<keyword evidence="10" id="KW-1185">Reference proteome</keyword>
<dbReference type="Pfam" id="PF07690">
    <property type="entry name" value="MFS_1"/>
    <property type="match status" value="1"/>
</dbReference>
<dbReference type="SUPFAM" id="SSF103473">
    <property type="entry name" value="MFS general substrate transporter"/>
    <property type="match status" value="1"/>
</dbReference>
<dbReference type="PRINTS" id="PR01036">
    <property type="entry name" value="TCRTETB"/>
</dbReference>
<dbReference type="PROSITE" id="PS00217">
    <property type="entry name" value="SUGAR_TRANSPORT_2"/>
    <property type="match status" value="1"/>
</dbReference>
<proteinExistence type="predicted"/>
<evidence type="ECO:0000256" key="3">
    <source>
        <dbReference type="ARBA" id="ARBA00022475"/>
    </source>
</evidence>
<dbReference type="InterPro" id="IPR004638">
    <property type="entry name" value="EmrB-like"/>
</dbReference>
<feature type="transmembrane region" description="Helical" evidence="8">
    <location>
        <begin position="321"/>
        <end position="343"/>
    </location>
</feature>
<feature type="transmembrane region" description="Helical" evidence="8">
    <location>
        <begin position="193"/>
        <end position="213"/>
    </location>
</feature>
<dbReference type="Gene3D" id="1.20.1720.10">
    <property type="entry name" value="Multidrug resistance protein D"/>
    <property type="match status" value="1"/>
</dbReference>
<dbReference type="CDD" id="cd17321">
    <property type="entry name" value="MFS_MMR_MDR_like"/>
    <property type="match status" value="1"/>
</dbReference>
<feature type="transmembrane region" description="Helical" evidence="8">
    <location>
        <begin position="100"/>
        <end position="118"/>
    </location>
</feature>
<organism evidence="9 10">
    <name type="scientific">Actinomadura yumaensis</name>
    <dbReference type="NCBI Taxonomy" id="111807"/>
    <lineage>
        <taxon>Bacteria</taxon>
        <taxon>Bacillati</taxon>
        <taxon>Actinomycetota</taxon>
        <taxon>Actinomycetes</taxon>
        <taxon>Streptosporangiales</taxon>
        <taxon>Thermomonosporaceae</taxon>
        <taxon>Actinomadura</taxon>
    </lineage>
</organism>
<feature type="transmembrane region" description="Helical" evidence="8">
    <location>
        <begin position="355"/>
        <end position="374"/>
    </location>
</feature>
<gene>
    <name evidence="9" type="ORF">ACFQKB_37440</name>
</gene>
<feature type="region of interest" description="Disordered" evidence="7">
    <location>
        <begin position="484"/>
        <end position="601"/>
    </location>
</feature>
<accession>A0ABW2CUS0</accession>
<keyword evidence="6 8" id="KW-0472">Membrane</keyword>
<evidence type="ECO:0000256" key="1">
    <source>
        <dbReference type="ARBA" id="ARBA00004651"/>
    </source>
</evidence>
<comment type="subcellular location">
    <subcellularLocation>
        <location evidence="1">Cell membrane</location>
        <topology evidence="1">Multi-pass membrane protein</topology>
    </subcellularLocation>
</comment>
<dbReference type="RefSeq" id="WP_241684190.1">
    <property type="nucleotide sequence ID" value="NZ_JBHSXS010000038.1"/>
</dbReference>
<evidence type="ECO:0000256" key="5">
    <source>
        <dbReference type="ARBA" id="ARBA00022989"/>
    </source>
</evidence>
<feature type="region of interest" description="Disordered" evidence="7">
    <location>
        <begin position="1"/>
        <end position="26"/>
    </location>
</feature>